<dbReference type="Proteomes" id="UP001490330">
    <property type="component" value="Unassembled WGS sequence"/>
</dbReference>
<reference evidence="1 2" key="1">
    <citation type="submission" date="2024-06" db="EMBL/GenBank/DDBJ databases">
        <title>The Natural Products Discovery Center: Release of the First 8490 Sequenced Strains for Exploring Actinobacteria Biosynthetic Diversity.</title>
        <authorList>
            <person name="Kalkreuter E."/>
            <person name="Kautsar S.A."/>
            <person name="Yang D."/>
            <person name="Bader C.D."/>
            <person name="Teijaro C.N."/>
            <person name="Fluegel L."/>
            <person name="Davis C.M."/>
            <person name="Simpson J.R."/>
            <person name="Lauterbach L."/>
            <person name="Steele A.D."/>
            <person name="Gui C."/>
            <person name="Meng S."/>
            <person name="Li G."/>
            <person name="Viehrig K."/>
            <person name="Ye F."/>
            <person name="Su P."/>
            <person name="Kiefer A.F."/>
            <person name="Nichols A."/>
            <person name="Cepeda A.J."/>
            <person name="Yan W."/>
            <person name="Fan B."/>
            <person name="Jiang Y."/>
            <person name="Adhikari A."/>
            <person name="Zheng C.-J."/>
            <person name="Schuster L."/>
            <person name="Cowan T.M."/>
            <person name="Smanski M.J."/>
            <person name="Chevrette M.G."/>
            <person name="De Carvalho L.P.S."/>
            <person name="Shen B."/>
        </authorList>
    </citation>
    <scope>NUCLEOTIDE SEQUENCE [LARGE SCALE GENOMIC DNA]</scope>
    <source>
        <strain evidence="1 2">NPDC000632</strain>
    </source>
</reference>
<comment type="caution">
    <text evidence="1">The sequence shown here is derived from an EMBL/GenBank/DDBJ whole genome shotgun (WGS) entry which is preliminary data.</text>
</comment>
<gene>
    <name evidence="1" type="ORF">ABT322_36610</name>
</gene>
<keyword evidence="2" id="KW-1185">Reference proteome</keyword>
<dbReference type="RefSeq" id="WP_350721804.1">
    <property type="nucleotide sequence ID" value="NZ_JBEPCO010000030.1"/>
</dbReference>
<name>A0ABV1VRP1_9ACTN</name>
<protein>
    <recommendedName>
        <fullName evidence="3">Htaa domain-containing protein</fullName>
    </recommendedName>
</protein>
<organism evidence="1 2">
    <name type="scientific">Streptomyces flaveolus</name>
    <dbReference type="NCBI Taxonomy" id="67297"/>
    <lineage>
        <taxon>Bacteria</taxon>
        <taxon>Bacillati</taxon>
        <taxon>Actinomycetota</taxon>
        <taxon>Actinomycetes</taxon>
        <taxon>Kitasatosporales</taxon>
        <taxon>Streptomycetaceae</taxon>
        <taxon>Streptomyces</taxon>
    </lineage>
</organism>
<sequence length="151" mass="15387">MEAGAPAVLDSSGPTPCVQWPMEGKISLDLTEGSWTAGGGLTFTRASDGRSLRFTGANGDLGRRSMLVDATVGDEVAKPVDLSTYELDMTKITVTMPSVNSPGSVEGKPFDTTLKPDGAAVFARAFGASPVPTGSSLATLAGRVDVVPALG</sequence>
<proteinExistence type="predicted"/>
<evidence type="ECO:0000313" key="1">
    <source>
        <dbReference type="EMBL" id="MER6909150.1"/>
    </source>
</evidence>
<dbReference type="EMBL" id="JBEPCV010000059">
    <property type="protein sequence ID" value="MER6909150.1"/>
    <property type="molecule type" value="Genomic_DNA"/>
</dbReference>
<evidence type="ECO:0000313" key="2">
    <source>
        <dbReference type="Proteomes" id="UP001490330"/>
    </source>
</evidence>
<accession>A0ABV1VRP1</accession>
<evidence type="ECO:0008006" key="3">
    <source>
        <dbReference type="Google" id="ProtNLM"/>
    </source>
</evidence>